<comment type="caution">
    <text evidence="2">The sequence shown here is derived from an EMBL/GenBank/DDBJ whole genome shotgun (WGS) entry which is preliminary data.</text>
</comment>
<name>S7TBU5_9BACT</name>
<evidence type="ECO:0000256" key="1">
    <source>
        <dbReference type="ARBA" id="ARBA00007189"/>
    </source>
</evidence>
<proteinExistence type="inferred from homology"/>
<gene>
    <name evidence="2" type="ORF">dsat_2679</name>
</gene>
<dbReference type="Pfam" id="PF10087">
    <property type="entry name" value="DUF2325"/>
    <property type="match status" value="1"/>
</dbReference>
<dbReference type="EMBL" id="ATHI01000007">
    <property type="protein sequence ID" value="EPR34637.1"/>
    <property type="molecule type" value="Genomic_DNA"/>
</dbReference>
<evidence type="ECO:0000313" key="3">
    <source>
        <dbReference type="Proteomes" id="UP000014975"/>
    </source>
</evidence>
<dbReference type="STRING" id="1121439.dsat_2679"/>
<accession>S7TBU5</accession>
<protein>
    <submittedName>
        <fullName evidence="2">Putative conserved protein UCP020408</fullName>
    </submittedName>
</protein>
<organism evidence="2 3">
    <name type="scientific">Alkalidesulfovibrio alkalitolerans DSM 16529</name>
    <dbReference type="NCBI Taxonomy" id="1121439"/>
    <lineage>
        <taxon>Bacteria</taxon>
        <taxon>Pseudomonadati</taxon>
        <taxon>Thermodesulfobacteriota</taxon>
        <taxon>Desulfovibrionia</taxon>
        <taxon>Desulfovibrionales</taxon>
        <taxon>Desulfovibrionaceae</taxon>
        <taxon>Alkalidesulfovibrio</taxon>
    </lineage>
</organism>
<evidence type="ECO:0000313" key="2">
    <source>
        <dbReference type="EMBL" id="EPR34637.1"/>
    </source>
</evidence>
<dbReference type="Proteomes" id="UP000014975">
    <property type="component" value="Unassembled WGS sequence"/>
</dbReference>
<dbReference type="RefSeq" id="WP_020886564.1">
    <property type="nucleotide sequence ID" value="NZ_ATHI01000007.1"/>
</dbReference>
<dbReference type="PATRIC" id="fig|1121439.3.peg.1083"/>
<dbReference type="AlphaFoldDB" id="S7TBU5"/>
<keyword evidence="3" id="KW-1185">Reference proteome</keyword>
<dbReference type="InterPro" id="IPR016772">
    <property type="entry name" value="UCP020408"/>
</dbReference>
<comment type="similarity">
    <text evidence="1">Belongs to the UPF0751 family.</text>
</comment>
<sequence>MCAAMIGGMTRLRKDYERLASERGLKLKWFEGSERDICDKIGCPCAIIVCTNKVSHTAKRQAEKTARSRNIPCILMHACGTAALRDCLNRLQS</sequence>
<dbReference type="OrthoDB" id="5396775at2"/>
<reference evidence="2 3" key="1">
    <citation type="journal article" date="2013" name="Genome Announc.">
        <title>Draft genome sequences for three mercury-methylating, sulfate-reducing bacteria.</title>
        <authorList>
            <person name="Brown S.D."/>
            <person name="Hurt R.A.Jr."/>
            <person name="Gilmour C.C."/>
            <person name="Elias D.A."/>
        </authorList>
    </citation>
    <scope>NUCLEOTIDE SEQUENCE [LARGE SCALE GENOMIC DNA]</scope>
    <source>
        <strain evidence="2 3">DSM 16529</strain>
    </source>
</reference>
<dbReference type="eggNOG" id="ENOG5033090">
    <property type="taxonomic scope" value="Bacteria"/>
</dbReference>